<proteinExistence type="predicted"/>
<sequence length="233" mass="25535">MLTAASPARGTHHLPAAFEAGLTHYSRPNRWQAVEKPPSSADSGLSDTLLWGNLCPAAHPLSPRPPPGLADPAALVPGFWPCTLHIARRPALPSTRRRQSRRRLAASLSTRLSIVCLQTRDPLPVSPSQTFQSDPLRNAYQTQLRASSSQRFPWPPPELATQNPPWRSPSTRTSSSKQPLGQPSNLHCAWRSSRCFALHHLSISPPPGARPLNLCEYRRAPRGGGCRASALRR</sequence>
<keyword evidence="3" id="KW-1185">Reference proteome</keyword>
<accession>A0A9P4QRL1</accession>
<reference evidence="2" key="1">
    <citation type="journal article" date="2020" name="Stud. Mycol.">
        <title>101 Dothideomycetes genomes: a test case for predicting lifestyles and emergence of pathogens.</title>
        <authorList>
            <person name="Haridas S."/>
            <person name="Albert R."/>
            <person name="Binder M."/>
            <person name="Bloem J."/>
            <person name="Labutti K."/>
            <person name="Salamov A."/>
            <person name="Andreopoulos B."/>
            <person name="Baker S."/>
            <person name="Barry K."/>
            <person name="Bills G."/>
            <person name="Bluhm B."/>
            <person name="Cannon C."/>
            <person name="Castanera R."/>
            <person name="Culley D."/>
            <person name="Daum C."/>
            <person name="Ezra D."/>
            <person name="Gonzalez J."/>
            <person name="Henrissat B."/>
            <person name="Kuo A."/>
            <person name="Liang C."/>
            <person name="Lipzen A."/>
            <person name="Lutzoni F."/>
            <person name="Magnuson J."/>
            <person name="Mondo S."/>
            <person name="Nolan M."/>
            <person name="Ohm R."/>
            <person name="Pangilinan J."/>
            <person name="Park H.-J."/>
            <person name="Ramirez L."/>
            <person name="Alfaro M."/>
            <person name="Sun H."/>
            <person name="Tritt A."/>
            <person name="Yoshinaga Y."/>
            <person name="Zwiers L.-H."/>
            <person name="Turgeon B."/>
            <person name="Goodwin S."/>
            <person name="Spatafora J."/>
            <person name="Crous P."/>
            <person name="Grigoriev I."/>
        </authorList>
    </citation>
    <scope>NUCLEOTIDE SEQUENCE</scope>
    <source>
        <strain evidence="2">CBS 125425</strain>
    </source>
</reference>
<protein>
    <submittedName>
        <fullName evidence="2">Uncharacterized protein</fullName>
    </submittedName>
</protein>
<dbReference type="AlphaFoldDB" id="A0A9P4QRL1"/>
<evidence type="ECO:0000313" key="3">
    <source>
        <dbReference type="Proteomes" id="UP000799444"/>
    </source>
</evidence>
<name>A0A9P4QRL1_9PLEO</name>
<comment type="caution">
    <text evidence="2">The sequence shown here is derived from an EMBL/GenBank/DDBJ whole genome shotgun (WGS) entry which is preliminary data.</text>
</comment>
<feature type="compositionally biased region" description="Low complexity" evidence="1">
    <location>
        <begin position="164"/>
        <end position="176"/>
    </location>
</feature>
<feature type="compositionally biased region" description="Polar residues" evidence="1">
    <location>
        <begin position="142"/>
        <end position="151"/>
    </location>
</feature>
<organism evidence="2 3">
    <name type="scientific">Polyplosphaeria fusca</name>
    <dbReference type="NCBI Taxonomy" id="682080"/>
    <lineage>
        <taxon>Eukaryota</taxon>
        <taxon>Fungi</taxon>
        <taxon>Dikarya</taxon>
        <taxon>Ascomycota</taxon>
        <taxon>Pezizomycotina</taxon>
        <taxon>Dothideomycetes</taxon>
        <taxon>Pleosporomycetidae</taxon>
        <taxon>Pleosporales</taxon>
        <taxon>Tetraplosphaeriaceae</taxon>
        <taxon>Polyplosphaeria</taxon>
    </lineage>
</organism>
<evidence type="ECO:0000313" key="2">
    <source>
        <dbReference type="EMBL" id="KAF2731195.1"/>
    </source>
</evidence>
<feature type="region of interest" description="Disordered" evidence="1">
    <location>
        <begin position="142"/>
        <end position="185"/>
    </location>
</feature>
<dbReference type="Proteomes" id="UP000799444">
    <property type="component" value="Unassembled WGS sequence"/>
</dbReference>
<dbReference type="EMBL" id="ML996201">
    <property type="protein sequence ID" value="KAF2731195.1"/>
    <property type="molecule type" value="Genomic_DNA"/>
</dbReference>
<evidence type="ECO:0000256" key="1">
    <source>
        <dbReference type="SAM" id="MobiDB-lite"/>
    </source>
</evidence>
<gene>
    <name evidence="2" type="ORF">EJ04DRAFT_16229</name>
</gene>